<keyword evidence="2" id="KW-0812">Transmembrane</keyword>
<keyword evidence="2" id="KW-1133">Transmembrane helix</keyword>
<feature type="region of interest" description="Disordered" evidence="1">
    <location>
        <begin position="1289"/>
        <end position="1354"/>
    </location>
</feature>
<feature type="compositionally biased region" description="Low complexity" evidence="1">
    <location>
        <begin position="1303"/>
        <end position="1326"/>
    </location>
</feature>
<dbReference type="Pfam" id="PF10344">
    <property type="entry name" value="Hobbit"/>
    <property type="match status" value="1"/>
</dbReference>
<name>A0A2C5XXS7_9HYPO</name>
<evidence type="ECO:0000313" key="4">
    <source>
        <dbReference type="Proteomes" id="UP000226431"/>
    </source>
</evidence>
<keyword evidence="4" id="KW-1185">Reference proteome</keyword>
<dbReference type="InterPro" id="IPR045167">
    <property type="entry name" value="Hobbit"/>
</dbReference>
<gene>
    <name evidence="3" type="ORF">CDD80_5805</name>
</gene>
<keyword evidence="2" id="KW-0472">Membrane</keyword>
<feature type="compositionally biased region" description="Basic and acidic residues" evidence="1">
    <location>
        <begin position="505"/>
        <end position="526"/>
    </location>
</feature>
<evidence type="ECO:0000313" key="3">
    <source>
        <dbReference type="EMBL" id="PHH70668.1"/>
    </source>
</evidence>
<feature type="transmembrane region" description="Helical" evidence="2">
    <location>
        <begin position="23"/>
        <end position="52"/>
    </location>
</feature>
<reference evidence="3 4" key="1">
    <citation type="submission" date="2017-06" db="EMBL/GenBank/DDBJ databases">
        <title>Ant-infecting Ophiocordyceps genomes reveal a high diversity of potential behavioral manipulation genes and a possible major role for enterotoxins.</title>
        <authorList>
            <person name="De Bekker C."/>
            <person name="Evans H.C."/>
            <person name="Brachmann A."/>
            <person name="Hughes D.P."/>
        </authorList>
    </citation>
    <scope>NUCLEOTIDE SEQUENCE [LARGE SCALE GENOMIC DNA]</scope>
    <source>
        <strain evidence="3 4">Map16</strain>
    </source>
</reference>
<proteinExistence type="predicted"/>
<feature type="transmembrane region" description="Helical" evidence="2">
    <location>
        <begin position="238"/>
        <end position="260"/>
    </location>
</feature>
<dbReference type="PANTHER" id="PTHR15678">
    <property type="entry name" value="ANTIGEN MLAA-22-RELATED"/>
    <property type="match status" value="1"/>
</dbReference>
<dbReference type="EMBL" id="NJES01000599">
    <property type="protein sequence ID" value="PHH70668.1"/>
    <property type="molecule type" value="Genomic_DNA"/>
</dbReference>
<feature type="region of interest" description="Disordered" evidence="1">
    <location>
        <begin position="503"/>
        <end position="546"/>
    </location>
</feature>
<dbReference type="PANTHER" id="PTHR15678:SF6">
    <property type="entry name" value="BRIDGE-LIKE LIPID TRANSFER PROTEIN FAMILY MEMBER 2"/>
    <property type="match status" value="1"/>
</dbReference>
<feature type="region of interest" description="Disordered" evidence="1">
    <location>
        <begin position="324"/>
        <end position="354"/>
    </location>
</feature>
<evidence type="ECO:0000256" key="2">
    <source>
        <dbReference type="SAM" id="Phobius"/>
    </source>
</evidence>
<feature type="region of interest" description="Disordered" evidence="1">
    <location>
        <begin position="1062"/>
        <end position="1088"/>
    </location>
</feature>
<dbReference type="STRING" id="2004952.A0A2C5XXS7"/>
<organism evidence="3 4">
    <name type="scientific">Ophiocordyceps camponoti-rufipedis</name>
    <dbReference type="NCBI Taxonomy" id="2004952"/>
    <lineage>
        <taxon>Eukaryota</taxon>
        <taxon>Fungi</taxon>
        <taxon>Dikarya</taxon>
        <taxon>Ascomycota</taxon>
        <taxon>Pezizomycotina</taxon>
        <taxon>Sordariomycetes</taxon>
        <taxon>Hypocreomycetidae</taxon>
        <taxon>Hypocreales</taxon>
        <taxon>Ophiocordycipitaceae</taxon>
        <taxon>Ophiocordyceps</taxon>
    </lineage>
</organism>
<accession>A0A2C5XXS7</accession>
<feature type="compositionally biased region" description="Low complexity" evidence="1">
    <location>
        <begin position="1338"/>
        <end position="1354"/>
    </location>
</feature>
<protein>
    <submittedName>
        <fullName evidence="3">Uncharacterized protein</fullName>
    </submittedName>
</protein>
<dbReference type="OrthoDB" id="1562405at2759"/>
<sequence>MGSAESPDEAPRRRRRGFMAPRVMDLAGPVFKAGTLTGVTGAITGVGIAIAFDKRPVGSGFAMGCEWFALGSTYWLFRSLAIASMGGEEQVTTREKVMASGLAGSAGGAVAGLMRGPQAILPCVVFYGLLTSGGQTMINLVASRPPQPLKEKRSWLESSWMPFRKVTDEEYMERLGEKILRVEADIAICDERIARLKGGGRGGENYLLPEAIAHPIETALVGPFALGAAAMALLNPTFLLGLIVLLYLSSFVLFAVIRIVTGVSIQRIGYLSLRRLAYTPRDGVVIEIRSLGLNVHRPTFAQPTWVSLALNELVVTVDARGQKASKAGGRGDDEDDTSTAPSTPDLKARRDRSSHENIWSKAAKLRQAVKQLHQYIGWLRLVDVVATNTTVNMVGVGHAQLGSLTIAVDTRRKMVGRSRISQKLRSGDDSLRQAEWIMTLRSLLFTAEGGESLEVLDHALFNVHGSLHETLGGLRDVTIALKLGRVSVPYDDLMLCVAKMRTHRQQKEKEEEMNEKKQDMAGEKKQSKAVPAITTPTTGETDDEDKNEKLMQTVTDSREFFSAILRNIKEVQFAVSFAGLTKKITSIKAATNPMVLTASMKEVGVDFHRLDPKSPAHRMYFSSKDIAHEALAAALSISIDLDDGQRGPQRFFYVPMATTTARTTLPSKTVQLAHESALEERNANILFANSVVTSPSVDLDPVHLPLLIALLRPKPKPAPTQHGPRQQLISRLLPKASLKLSMHEPVVRMRLKPLQPTTDADDFDLIISSISSVSLDVESSHSPVEDLHYFLDGSLRLQSHRLYYQTSAGDFFDLMTTDSLDVKTHLAATPDVCVDMTGGIQSFSVSMARQEITDGLRQIVQQLHVDAEPEKAMTTARDGKTAPRRRHNFLRAVPEWLTSYHFEASDFNIEVAGVDEDIADEMRGVSLHLDSISAEYRAHKLDEPQRRLTRRRAHSRLVSNQSDSDVATPRKKPQTAGDGRRLVLLARGLEAHMVEAVDQLEIEPFVRLPRLELVLSAVSDGLGPMFHVQATVRTILLQYSLYRHYAVGVAILTLRKALMQTERDAPKPRRPSATSPPPLPPASAPPGTTELVTVDVRASLVQVKANMPHEPAMMLHVYGIEAGRHRWSTPYLATKLVRLFVEPPRMRNVWARVLSVHAGRIDLRESRHKTTMGGYAEEKMLDVVTEAVRLAVPHEVIVDQIIDNVINTAKAVQQLHHRFRTGSNEFVLEKKPESAKLLPKTSIRSRNVLLELEDGAFEWKLGIIYRTGRAEQVQRQVRDEAFSLKVAKVRDEASGRGSKGRSRSVMSRGRGAGTSATATTSAQTGAWFRSRSLDRGRTATPTASGSTTTAPLLAMPRYDPDGDSLGVPGQAKVSEEDARAQLDAYNALAWQRRIDLAYEASRQAARRMREAYWGDSQVPEDVELPTSP</sequence>
<feature type="compositionally biased region" description="Pro residues" evidence="1">
    <location>
        <begin position="1074"/>
        <end position="1084"/>
    </location>
</feature>
<evidence type="ECO:0000256" key="1">
    <source>
        <dbReference type="SAM" id="MobiDB-lite"/>
    </source>
</evidence>
<feature type="region of interest" description="Disordered" evidence="1">
    <location>
        <begin position="943"/>
        <end position="979"/>
    </location>
</feature>
<comment type="caution">
    <text evidence="3">The sequence shown here is derived from an EMBL/GenBank/DDBJ whole genome shotgun (WGS) entry which is preliminary data.</text>
</comment>
<dbReference type="Proteomes" id="UP000226431">
    <property type="component" value="Unassembled WGS sequence"/>
</dbReference>